<gene>
    <name evidence="3" type="ordered locus">AMED_3748</name>
</gene>
<dbReference type="GO" id="GO:0004622">
    <property type="term" value="F:phosphatidylcholine lysophospholipase activity"/>
    <property type="evidence" value="ECO:0007669"/>
    <property type="project" value="TreeGrafter"/>
</dbReference>
<dbReference type="PROSITE" id="PS50231">
    <property type="entry name" value="RICIN_B_LECTIN"/>
    <property type="match status" value="1"/>
</dbReference>
<name>A0A0H3D5H3_AMYMU</name>
<dbReference type="SMART" id="SM00458">
    <property type="entry name" value="RICIN"/>
    <property type="match status" value="1"/>
</dbReference>
<feature type="domain" description="Ricin B lectin" evidence="2">
    <location>
        <begin position="237"/>
        <end position="366"/>
    </location>
</feature>
<reference evidence="3 4" key="1">
    <citation type="journal article" date="2010" name="Cell Res.">
        <title>Complete genome sequence of the rifamycin SV-producing Amycolatopsis mediterranei U32 revealed its genetic characteristics in phylogeny and metabolism.</title>
        <authorList>
            <person name="Zhao W."/>
            <person name="Zhong Y."/>
            <person name="Yuan H."/>
            <person name="Wang J."/>
            <person name="Zheng H."/>
            <person name="Wang Y."/>
            <person name="Cen X."/>
            <person name="Xu F."/>
            <person name="Bai J."/>
            <person name="Han X."/>
            <person name="Lu G."/>
            <person name="Zhu Y."/>
            <person name="Shao Z."/>
            <person name="Yan H."/>
            <person name="Li C."/>
            <person name="Peng N."/>
            <person name="Zhang Z."/>
            <person name="Zhang Y."/>
            <person name="Lin W."/>
            <person name="Fan Y."/>
            <person name="Qin Z."/>
            <person name="Hu Y."/>
            <person name="Zhu B."/>
            <person name="Wang S."/>
            <person name="Ding X."/>
            <person name="Zhao G.P."/>
        </authorList>
    </citation>
    <scope>NUCLEOTIDE SEQUENCE [LARGE SCALE GENOMIC DNA]</scope>
    <source>
        <strain evidence="4">U-32</strain>
    </source>
</reference>
<proteinExistence type="predicted"/>
<feature type="chain" id="PRO_5002607138" evidence="1">
    <location>
        <begin position="28"/>
        <end position="366"/>
    </location>
</feature>
<dbReference type="GeneID" id="92871491"/>
<dbReference type="Pfam" id="PF13472">
    <property type="entry name" value="Lipase_GDSL_2"/>
    <property type="match status" value="1"/>
</dbReference>
<dbReference type="CDD" id="cd01833">
    <property type="entry name" value="XynB_like"/>
    <property type="match status" value="1"/>
</dbReference>
<dbReference type="PANTHER" id="PTHR30383:SF2">
    <property type="entry name" value="CELLULOSE-BINDING PROTEIN"/>
    <property type="match status" value="1"/>
</dbReference>
<dbReference type="PANTHER" id="PTHR30383">
    <property type="entry name" value="THIOESTERASE 1/PROTEASE 1/LYSOPHOSPHOLIPASE L1"/>
    <property type="match status" value="1"/>
</dbReference>
<evidence type="ECO:0000313" key="4">
    <source>
        <dbReference type="Proteomes" id="UP000000328"/>
    </source>
</evidence>
<dbReference type="AlphaFoldDB" id="A0A0H3D5H3"/>
<dbReference type="InterPro" id="IPR013830">
    <property type="entry name" value="SGNH_hydro"/>
</dbReference>
<dbReference type="PATRIC" id="fig|749927.5.peg.3876"/>
<dbReference type="SUPFAM" id="SSF50370">
    <property type="entry name" value="Ricin B-like lectins"/>
    <property type="match status" value="1"/>
</dbReference>
<evidence type="ECO:0000313" key="3">
    <source>
        <dbReference type="EMBL" id="ADJ45527.1"/>
    </source>
</evidence>
<dbReference type="InterPro" id="IPR051532">
    <property type="entry name" value="Ester_Hydrolysis_Enzymes"/>
</dbReference>
<keyword evidence="3" id="KW-0378">Hydrolase</keyword>
<dbReference type="KEGG" id="amd:AMED_3748"/>
<dbReference type="InterPro" id="IPR036514">
    <property type="entry name" value="SGNH_hydro_sf"/>
</dbReference>
<dbReference type="SUPFAM" id="SSF52266">
    <property type="entry name" value="SGNH hydrolase"/>
    <property type="match status" value="1"/>
</dbReference>
<dbReference type="CDD" id="cd23418">
    <property type="entry name" value="beta-trefoil_Ricin_XLN-like"/>
    <property type="match status" value="1"/>
</dbReference>
<dbReference type="Pfam" id="PF00652">
    <property type="entry name" value="Ricin_B_lectin"/>
    <property type="match status" value="1"/>
</dbReference>
<dbReference type="HOGENOM" id="CLU_044083_0_0_11"/>
<dbReference type="eggNOG" id="COG2755">
    <property type="taxonomic scope" value="Bacteria"/>
</dbReference>
<accession>A0A0H3D5H3</accession>
<dbReference type="EMBL" id="CP002000">
    <property type="protein sequence ID" value="ADJ45527.1"/>
    <property type="molecule type" value="Genomic_DNA"/>
</dbReference>
<evidence type="ECO:0000256" key="1">
    <source>
        <dbReference type="SAM" id="SignalP"/>
    </source>
</evidence>
<evidence type="ECO:0000259" key="2">
    <source>
        <dbReference type="SMART" id="SM00458"/>
    </source>
</evidence>
<dbReference type="Proteomes" id="UP000000328">
    <property type="component" value="Chromosome"/>
</dbReference>
<dbReference type="Gene3D" id="3.40.50.1110">
    <property type="entry name" value="SGNH hydrolase"/>
    <property type="match status" value="1"/>
</dbReference>
<dbReference type="InterPro" id="IPR035992">
    <property type="entry name" value="Ricin_B-like_lectins"/>
</dbReference>
<feature type="signal peptide" evidence="1">
    <location>
        <begin position="1"/>
        <end position="27"/>
    </location>
</feature>
<dbReference type="OrthoDB" id="468550at2"/>
<organism evidence="3 4">
    <name type="scientific">Amycolatopsis mediterranei (strain U-32)</name>
    <dbReference type="NCBI Taxonomy" id="749927"/>
    <lineage>
        <taxon>Bacteria</taxon>
        <taxon>Bacillati</taxon>
        <taxon>Actinomycetota</taxon>
        <taxon>Actinomycetes</taxon>
        <taxon>Pseudonocardiales</taxon>
        <taxon>Pseudonocardiaceae</taxon>
        <taxon>Amycolatopsis</taxon>
    </lineage>
</organism>
<dbReference type="RefSeq" id="WP_013225599.1">
    <property type="nucleotide sequence ID" value="NC_014318.1"/>
</dbReference>
<sequence>MQRFLGFCALVLTALIATLIVPTAASAAAPTRIMALGDSITGSPGCWRALLWRHLQNTGYTNTDFVGTLPAPGCGFTYDGENEGHGGYLATGIANNNQLPGWLGATHPDIVLMHLGTNDVWSNIGTTTILDAYTRLLGQMRASNPAMKVLVAKILPMNPSNCSACGQRVVDLDNAIPGWAQAHSTAASPITVVDQWTGFSTSADTVDGVHPNSTTGIQKMESRWYPALTAALGGGSTPTGSTVVGVQSARCLDVTGAGTANGTKVQLWDCNGQSNQAWTFGSAGEIRGGSGRCLDVAGQGTAPGTAVDIWDCTGQANQQWTLNADGSITGRQSGLCLDASGQQTANGTAVALWTCNGQANQRWSRR</sequence>
<keyword evidence="1" id="KW-0732">Signal</keyword>
<dbReference type="Gene3D" id="2.80.10.50">
    <property type="match status" value="1"/>
</dbReference>
<protein>
    <submittedName>
        <fullName evidence="3">SGNH hydrolase</fullName>
    </submittedName>
</protein>
<dbReference type="InterPro" id="IPR000772">
    <property type="entry name" value="Ricin_B_lectin"/>
</dbReference>